<proteinExistence type="predicted"/>
<accession>A0A815VV88</accession>
<reference evidence="1" key="1">
    <citation type="submission" date="2021-02" db="EMBL/GenBank/DDBJ databases">
        <authorList>
            <person name="Nowell W R."/>
        </authorList>
    </citation>
    <scope>NUCLEOTIDE SEQUENCE</scope>
</reference>
<feature type="non-terminal residue" evidence="1">
    <location>
        <position position="1"/>
    </location>
</feature>
<evidence type="ECO:0000313" key="2">
    <source>
        <dbReference type="Proteomes" id="UP000663845"/>
    </source>
</evidence>
<dbReference type="Proteomes" id="UP000663845">
    <property type="component" value="Unassembled WGS sequence"/>
</dbReference>
<evidence type="ECO:0000313" key="1">
    <source>
        <dbReference type="EMBL" id="CAF1537762.1"/>
    </source>
</evidence>
<name>A0A815VV88_9BILA</name>
<dbReference type="EMBL" id="CAJNOG010003992">
    <property type="protein sequence ID" value="CAF1537762.1"/>
    <property type="molecule type" value="Genomic_DNA"/>
</dbReference>
<gene>
    <name evidence="1" type="ORF">JYZ213_LOCUS45518</name>
</gene>
<sequence length="340" mass="41316">MFSSVSTTTISIEELQQLAITMYQERKRLHEKQLWSTLLKPIHNGLHRWPMMLKQVILSMNIVRNQSIEYLTDEMYSDVVRIYLQKPIIEQIVQHETIVENMLEKYIEDHFHLFDYDYDHDDEQLAHEIQQQLSHNSNQMEMIQRLVSRKYELELWREEIQHLKNYQKENQWPSSFRYIHIGIPSFIETITDHTIRQQLIDQHKQILQDYKRQLLRLLITMSDEIYSKIQTTFNRDISLFWNYQHSLPVKEQFSETILNLIDQRFSLMIRKFKIKFYMIVSISDFYRMLQEQDSTTKRYRLLPCYPTTSSSDLLLTNVPIDELDESQLIQRQLFGYHQPT</sequence>
<comment type="caution">
    <text evidence="1">The sequence shown here is derived from an EMBL/GenBank/DDBJ whole genome shotgun (WGS) entry which is preliminary data.</text>
</comment>
<organism evidence="1 2">
    <name type="scientific">Adineta steineri</name>
    <dbReference type="NCBI Taxonomy" id="433720"/>
    <lineage>
        <taxon>Eukaryota</taxon>
        <taxon>Metazoa</taxon>
        <taxon>Spiralia</taxon>
        <taxon>Gnathifera</taxon>
        <taxon>Rotifera</taxon>
        <taxon>Eurotatoria</taxon>
        <taxon>Bdelloidea</taxon>
        <taxon>Adinetida</taxon>
        <taxon>Adinetidae</taxon>
        <taxon>Adineta</taxon>
    </lineage>
</organism>
<dbReference type="AlphaFoldDB" id="A0A815VV88"/>
<protein>
    <submittedName>
        <fullName evidence="1">Uncharacterized protein</fullName>
    </submittedName>
</protein>